<comment type="cofactor">
    <cofactor evidence="1">
        <name>[4Fe-4S] cluster</name>
        <dbReference type="ChEBI" id="CHEBI:49883"/>
    </cofactor>
</comment>
<keyword evidence="4" id="KW-0408">Iron</keyword>
<gene>
    <name evidence="6" type="primary">nrdG</name>
    <name evidence="6" type="ORF">EHV08_07630</name>
</gene>
<dbReference type="SUPFAM" id="SSF102114">
    <property type="entry name" value="Radical SAM enzymes"/>
    <property type="match status" value="1"/>
</dbReference>
<dbReference type="EMBL" id="RYYU01000001">
    <property type="protein sequence ID" value="RUL59645.1"/>
    <property type="molecule type" value="Genomic_DNA"/>
</dbReference>
<dbReference type="RefSeq" id="WP_126678752.1">
    <property type="nucleotide sequence ID" value="NZ_CAUTUZ010000005.1"/>
</dbReference>
<evidence type="ECO:0000256" key="5">
    <source>
        <dbReference type="ARBA" id="ARBA00023014"/>
    </source>
</evidence>
<dbReference type="AlphaFoldDB" id="A0A432LLF4"/>
<dbReference type="InterPro" id="IPR058240">
    <property type="entry name" value="rSAM_sf"/>
</dbReference>
<reference evidence="6 7" key="1">
    <citation type="submission" date="2018-12" db="EMBL/GenBank/DDBJ databases">
        <title>Genome sequencing of Prevotella sp. KCOM 3155 (= JS262).</title>
        <authorList>
            <person name="Kook J.-K."/>
            <person name="Park S.-N."/>
            <person name="Lim Y.K."/>
        </authorList>
    </citation>
    <scope>NUCLEOTIDE SEQUENCE [LARGE SCALE GENOMIC DNA]</scope>
    <source>
        <strain evidence="6 7">KCOM 3155</strain>
    </source>
</reference>
<proteinExistence type="predicted"/>
<keyword evidence="3" id="KW-0479">Metal-binding</keyword>
<keyword evidence="7" id="KW-1185">Reference proteome</keyword>
<dbReference type="InterPro" id="IPR013785">
    <property type="entry name" value="Aldolase_TIM"/>
</dbReference>
<evidence type="ECO:0000256" key="2">
    <source>
        <dbReference type="ARBA" id="ARBA00022691"/>
    </source>
</evidence>
<evidence type="ECO:0000256" key="4">
    <source>
        <dbReference type="ARBA" id="ARBA00023004"/>
    </source>
</evidence>
<keyword evidence="2" id="KW-0949">S-adenosyl-L-methionine</keyword>
<dbReference type="OrthoDB" id="9782387at2"/>
<evidence type="ECO:0000256" key="1">
    <source>
        <dbReference type="ARBA" id="ARBA00001966"/>
    </source>
</evidence>
<dbReference type="GO" id="GO:0046872">
    <property type="term" value="F:metal ion binding"/>
    <property type="evidence" value="ECO:0007669"/>
    <property type="project" value="UniProtKB-KW"/>
</dbReference>
<dbReference type="Gene3D" id="3.20.20.70">
    <property type="entry name" value="Aldolase class I"/>
    <property type="match status" value="1"/>
</dbReference>
<organism evidence="6 7">
    <name type="scientific">Prevotella koreensis</name>
    <dbReference type="NCBI Taxonomy" id="2490854"/>
    <lineage>
        <taxon>Bacteria</taxon>
        <taxon>Pseudomonadati</taxon>
        <taxon>Bacteroidota</taxon>
        <taxon>Bacteroidia</taxon>
        <taxon>Bacteroidales</taxon>
        <taxon>Prevotellaceae</taxon>
        <taxon>Prevotella</taxon>
    </lineage>
</organism>
<dbReference type="SFLD" id="SFLDS00029">
    <property type="entry name" value="Radical_SAM"/>
    <property type="match status" value="1"/>
</dbReference>
<dbReference type="InterPro" id="IPR014191">
    <property type="entry name" value="Anaer_RNR_activator"/>
</dbReference>
<evidence type="ECO:0000256" key="3">
    <source>
        <dbReference type="ARBA" id="ARBA00022723"/>
    </source>
</evidence>
<dbReference type="GO" id="GO:0051536">
    <property type="term" value="F:iron-sulfur cluster binding"/>
    <property type="evidence" value="ECO:0007669"/>
    <property type="project" value="UniProtKB-KW"/>
</dbReference>
<accession>A0A432LLF4</accession>
<dbReference type="NCBIfam" id="TIGR02826">
    <property type="entry name" value="RNR_activ_nrdG3"/>
    <property type="match status" value="1"/>
</dbReference>
<evidence type="ECO:0000313" key="6">
    <source>
        <dbReference type="EMBL" id="RUL59645.1"/>
    </source>
</evidence>
<evidence type="ECO:0000313" key="7">
    <source>
        <dbReference type="Proteomes" id="UP000278983"/>
    </source>
</evidence>
<sequence length="155" mass="18156">MLKYVNTGVVFQEIPDETTLSINISGCPNRCPGCHSRYLWENIGTVLDTDAIDAFVEEYHGDFTCVCFMGGDNDPEEVERLALYIRHHHPRFKVGWYSGKQYFPHHIDRNSFDYIKLGPYIAHLGSLKERTTNQRIYRKTATDDFDDITERFWKK</sequence>
<protein>
    <submittedName>
        <fullName evidence="6">Anaerobic ribonucleoside-triphosphate reductase activating protein</fullName>
    </submittedName>
</protein>
<dbReference type="GO" id="GO:0003824">
    <property type="term" value="F:catalytic activity"/>
    <property type="evidence" value="ECO:0007669"/>
    <property type="project" value="InterPro"/>
</dbReference>
<comment type="caution">
    <text evidence="6">The sequence shown here is derived from an EMBL/GenBank/DDBJ whole genome shotgun (WGS) entry which is preliminary data.</text>
</comment>
<keyword evidence="5" id="KW-0411">Iron-sulfur</keyword>
<name>A0A432LLF4_9BACT</name>
<dbReference type="Proteomes" id="UP000278983">
    <property type="component" value="Unassembled WGS sequence"/>
</dbReference>
<dbReference type="InterPro" id="IPR007197">
    <property type="entry name" value="rSAM"/>
</dbReference>